<proteinExistence type="predicted"/>
<keyword evidence="1" id="KW-1133">Transmembrane helix</keyword>
<dbReference type="EMBL" id="VBOX01000087">
    <property type="protein sequence ID" value="TMQ62002.1"/>
    <property type="molecule type" value="Genomic_DNA"/>
</dbReference>
<comment type="caution">
    <text evidence="2">The sequence shown here is derived from an EMBL/GenBank/DDBJ whole genome shotgun (WGS) entry which is preliminary data.</text>
</comment>
<evidence type="ECO:0000313" key="2">
    <source>
        <dbReference type="EMBL" id="TMQ62002.1"/>
    </source>
</evidence>
<keyword evidence="1" id="KW-0812">Transmembrane</keyword>
<feature type="transmembrane region" description="Helical" evidence="1">
    <location>
        <begin position="36"/>
        <end position="56"/>
    </location>
</feature>
<protein>
    <submittedName>
        <fullName evidence="2">Uncharacterized protein</fullName>
    </submittedName>
</protein>
<feature type="transmembrane region" description="Helical" evidence="1">
    <location>
        <begin position="6"/>
        <end position="24"/>
    </location>
</feature>
<dbReference type="Proteomes" id="UP000317366">
    <property type="component" value="Unassembled WGS sequence"/>
</dbReference>
<evidence type="ECO:0000313" key="3">
    <source>
        <dbReference type="Proteomes" id="UP000317366"/>
    </source>
</evidence>
<accession>A0A538TED3</accession>
<organism evidence="2 3">
    <name type="scientific">Eiseniibacteriota bacterium</name>
    <dbReference type="NCBI Taxonomy" id="2212470"/>
    <lineage>
        <taxon>Bacteria</taxon>
        <taxon>Candidatus Eiseniibacteriota</taxon>
    </lineage>
</organism>
<sequence>MVGKGIWGGVLVSPLIGILVGLVAARLRKLPAGGRVFFSLVALYGATYLFGLAVGLGDLVTGVNRGEGSHRIPSAVILQSAVGFLWGLTFMGYIVVLWPLSYLNCWLIWKQADAPSEPIGSGGNP</sequence>
<name>A0A538TED3_UNCEI</name>
<gene>
    <name evidence="2" type="ORF">E6K77_08735</name>
</gene>
<feature type="transmembrane region" description="Helical" evidence="1">
    <location>
        <begin position="76"/>
        <end position="100"/>
    </location>
</feature>
<dbReference type="AlphaFoldDB" id="A0A538TED3"/>
<reference evidence="2 3" key="1">
    <citation type="journal article" date="2019" name="Nat. Microbiol.">
        <title>Mediterranean grassland soil C-N compound turnover is dependent on rainfall and depth, and is mediated by genomically divergent microorganisms.</title>
        <authorList>
            <person name="Diamond S."/>
            <person name="Andeer P.F."/>
            <person name="Li Z."/>
            <person name="Crits-Christoph A."/>
            <person name="Burstein D."/>
            <person name="Anantharaman K."/>
            <person name="Lane K.R."/>
            <person name="Thomas B.C."/>
            <person name="Pan C."/>
            <person name="Northen T.R."/>
            <person name="Banfield J.F."/>
        </authorList>
    </citation>
    <scope>NUCLEOTIDE SEQUENCE [LARGE SCALE GENOMIC DNA]</scope>
    <source>
        <strain evidence="2">WS_7</strain>
    </source>
</reference>
<keyword evidence="1" id="KW-0472">Membrane</keyword>
<evidence type="ECO:0000256" key="1">
    <source>
        <dbReference type="SAM" id="Phobius"/>
    </source>
</evidence>